<evidence type="ECO:0000313" key="3">
    <source>
        <dbReference type="Proteomes" id="UP001595912"/>
    </source>
</evidence>
<reference evidence="3" key="1">
    <citation type="journal article" date="2019" name="Int. J. Syst. Evol. Microbiol.">
        <title>The Global Catalogue of Microorganisms (GCM) 10K type strain sequencing project: providing services to taxonomists for standard genome sequencing and annotation.</title>
        <authorList>
            <consortium name="The Broad Institute Genomics Platform"/>
            <consortium name="The Broad Institute Genome Sequencing Center for Infectious Disease"/>
            <person name="Wu L."/>
            <person name="Ma J."/>
        </authorList>
    </citation>
    <scope>NUCLEOTIDE SEQUENCE [LARGE SCALE GENOMIC DNA]</scope>
    <source>
        <strain evidence="3">CGMCC 4.7152</strain>
    </source>
</reference>
<sequence>MTFDSGQSIVSATPFDEPGPSPATVSHETHPGGASRRQRRRQKLRNCLFRRQIVRHDCLVPSPSYPPTARDLVFDSLKVSLRNVGVGRGPWDADTADAAIGRIADAVELDIRNRLDDLDVREVVGWAAGGMAHWTDLQFRARTAVPKSLARAREAQAHSENAAASGLILELAARQPADGRRLDPSWRDFEALAILAHELWRWRTVADRVAAQLVTVTGARLTKRGTFDVQVSDRRPFRMSQFEDAYVRRMVDDGPLRGAGDIAVLQALVRSLKSGSEIPAELAAIDAALKADRAHGLVDLIAAQEFLIEVSGAEDGSVAGYRFSSRESLENAVRANMDQLMPAARPDGVVEACRHLIWTQDLLQASPLQMLEYRESVGRLYSRPILELSDGSLFVPRNAPGLARVVLLQRVFEGTWPERVPVHDATLSGALELRRQRVRPIAGFEADLRSTLASTGLPFVVGVLQSVAGTPSDAIGVPVHAEIDAVVIAVHSRTIWVLEAKDLAVPFAPRRIRSELYKYRRTGGHVDKLRAKVEDIAADPAQVAARLGTADQARTFAVRGLFVTREPTPAAFTDDRTHDFVTLDQLPKLLRSRTDPNVATTDVADPCKTAKSGSV</sequence>
<comment type="caution">
    <text evidence="2">The sequence shown here is derived from an EMBL/GenBank/DDBJ whole genome shotgun (WGS) entry which is preliminary data.</text>
</comment>
<evidence type="ECO:0000256" key="1">
    <source>
        <dbReference type="SAM" id="MobiDB-lite"/>
    </source>
</evidence>
<gene>
    <name evidence="2" type="ORF">ACFPIJ_54070</name>
</gene>
<keyword evidence="3" id="KW-1185">Reference proteome</keyword>
<proteinExistence type="predicted"/>
<evidence type="ECO:0008006" key="4">
    <source>
        <dbReference type="Google" id="ProtNLM"/>
    </source>
</evidence>
<dbReference type="EMBL" id="JBHSIU010000105">
    <property type="protein sequence ID" value="MFC5006726.1"/>
    <property type="molecule type" value="Genomic_DNA"/>
</dbReference>
<protein>
    <recommendedName>
        <fullName evidence="4">NERD domain-containing protein</fullName>
    </recommendedName>
</protein>
<organism evidence="2 3">
    <name type="scientific">Dactylosporangium cerinum</name>
    <dbReference type="NCBI Taxonomy" id="1434730"/>
    <lineage>
        <taxon>Bacteria</taxon>
        <taxon>Bacillati</taxon>
        <taxon>Actinomycetota</taxon>
        <taxon>Actinomycetes</taxon>
        <taxon>Micromonosporales</taxon>
        <taxon>Micromonosporaceae</taxon>
        <taxon>Dactylosporangium</taxon>
    </lineage>
</organism>
<dbReference type="RefSeq" id="WP_380127364.1">
    <property type="nucleotide sequence ID" value="NZ_JBHSIU010000105.1"/>
</dbReference>
<evidence type="ECO:0000313" key="2">
    <source>
        <dbReference type="EMBL" id="MFC5006726.1"/>
    </source>
</evidence>
<feature type="region of interest" description="Disordered" evidence="1">
    <location>
        <begin position="1"/>
        <end position="41"/>
    </location>
</feature>
<feature type="compositionally biased region" description="Polar residues" evidence="1">
    <location>
        <begin position="1"/>
        <end position="11"/>
    </location>
</feature>
<accession>A0ABV9WG11</accession>
<name>A0ABV9WG11_9ACTN</name>
<dbReference type="Proteomes" id="UP001595912">
    <property type="component" value="Unassembled WGS sequence"/>
</dbReference>